<name>A0A9D9H7Y7_9BACT</name>
<dbReference type="AlphaFoldDB" id="A0A9D9H7Y7"/>
<comment type="caution">
    <text evidence="6">The sequence shown here is derived from an EMBL/GenBank/DDBJ whole genome shotgun (WGS) entry which is preliminary data.</text>
</comment>
<dbReference type="GO" id="GO:0005829">
    <property type="term" value="C:cytosol"/>
    <property type="evidence" value="ECO:0007669"/>
    <property type="project" value="TreeGrafter"/>
</dbReference>
<sequence length="411" mass="45256">MSSKLSISDVAGLISGKSGLTKKECEAIVKEVFQLASETVSSGESLTIKGLGTFKLVWVEPRGSVDINTGASITIPGHYKLAYVPEAALRNAVNEPFAYFATEVLPPKSETEIEKSKRKDVNENIIPEPKGTTSEEEQNEMPSEPEGGETAVQEETGKNVSVPAEQQKDDDGEAVMTAAEDLSVQSDESTVSETCETEQIDMAVSEICETVQQPVSEEAATISAPSEERAADTVQDKADIEKEYRRRTRNGYIAGFATAVLLFLIIGGGAYYFYSNSKNFDITLSVFKFPFAAENKEEPNKPDTAVVEKEAGVPIPETASESDVAADTETVVETIEPGKFLTTIALKHYGNKIFWVYIYRENEDKIWNPRYLPKGFKVVVPPRSKYGIDSEDEVSIRRAQDLEKQILYEIE</sequence>
<evidence type="ECO:0000256" key="3">
    <source>
        <dbReference type="RuleBase" id="RU003939"/>
    </source>
</evidence>
<dbReference type="PANTHER" id="PTHR33175:SF2">
    <property type="entry name" value="INTEGRATION HOST FACTOR SUBUNIT ALPHA"/>
    <property type="match status" value="1"/>
</dbReference>
<proteinExistence type="inferred from homology"/>
<evidence type="ECO:0000313" key="7">
    <source>
        <dbReference type="Proteomes" id="UP000823636"/>
    </source>
</evidence>
<dbReference type="Proteomes" id="UP000823636">
    <property type="component" value="Unassembled WGS sequence"/>
</dbReference>
<dbReference type="Pfam" id="PF00216">
    <property type="entry name" value="Bac_DNA_binding"/>
    <property type="match status" value="1"/>
</dbReference>
<dbReference type="InterPro" id="IPR000119">
    <property type="entry name" value="Hist_DNA-bd"/>
</dbReference>
<evidence type="ECO:0000256" key="2">
    <source>
        <dbReference type="ARBA" id="ARBA00023125"/>
    </source>
</evidence>
<feature type="transmembrane region" description="Helical" evidence="5">
    <location>
        <begin position="252"/>
        <end position="274"/>
    </location>
</feature>
<dbReference type="GO" id="GO:0030527">
    <property type="term" value="F:structural constituent of chromatin"/>
    <property type="evidence" value="ECO:0007669"/>
    <property type="project" value="InterPro"/>
</dbReference>
<dbReference type="InterPro" id="IPR010992">
    <property type="entry name" value="IHF-like_DNA-bd_dom_sf"/>
</dbReference>
<evidence type="ECO:0000256" key="4">
    <source>
        <dbReference type="SAM" id="MobiDB-lite"/>
    </source>
</evidence>
<dbReference type="EMBL" id="JADIMW010000053">
    <property type="protein sequence ID" value="MBO8438248.1"/>
    <property type="molecule type" value="Genomic_DNA"/>
</dbReference>
<dbReference type="SUPFAM" id="SSF47729">
    <property type="entry name" value="IHF-like DNA-binding proteins"/>
    <property type="match status" value="1"/>
</dbReference>
<organism evidence="6 7">
    <name type="scientific">Candidatus Caccoplasma merdipullorum</name>
    <dbReference type="NCBI Taxonomy" id="2840718"/>
    <lineage>
        <taxon>Bacteria</taxon>
        <taxon>Pseudomonadati</taxon>
        <taxon>Bacteroidota</taxon>
        <taxon>Bacteroidia</taxon>
        <taxon>Bacteroidales</taxon>
        <taxon>Bacteroidaceae</taxon>
        <taxon>Bacteroidaceae incertae sedis</taxon>
        <taxon>Candidatus Caccoplasma</taxon>
    </lineage>
</organism>
<accession>A0A9D9H7Y7</accession>
<keyword evidence="5" id="KW-1133">Transmembrane helix</keyword>
<gene>
    <name evidence="6" type="ORF">IAC54_05045</name>
</gene>
<dbReference type="GO" id="GO:0003677">
    <property type="term" value="F:DNA binding"/>
    <property type="evidence" value="ECO:0007669"/>
    <property type="project" value="UniProtKB-KW"/>
</dbReference>
<dbReference type="PANTHER" id="PTHR33175">
    <property type="entry name" value="DNA-BINDING PROTEIN HU"/>
    <property type="match status" value="1"/>
</dbReference>
<evidence type="ECO:0000313" key="6">
    <source>
        <dbReference type="EMBL" id="MBO8438248.1"/>
    </source>
</evidence>
<dbReference type="Gene3D" id="4.10.520.10">
    <property type="entry name" value="IHF-like DNA-binding proteins"/>
    <property type="match status" value="1"/>
</dbReference>
<feature type="compositionally biased region" description="Basic and acidic residues" evidence="4">
    <location>
        <begin position="110"/>
        <end position="122"/>
    </location>
</feature>
<keyword evidence="5" id="KW-0812">Transmembrane</keyword>
<reference evidence="6" key="1">
    <citation type="submission" date="2020-10" db="EMBL/GenBank/DDBJ databases">
        <authorList>
            <person name="Gilroy R."/>
        </authorList>
    </citation>
    <scope>NUCLEOTIDE SEQUENCE</scope>
    <source>
        <strain evidence="6">G3-4614</strain>
    </source>
</reference>
<keyword evidence="5" id="KW-0472">Membrane</keyword>
<comment type="similarity">
    <text evidence="1 3">Belongs to the bacterial histone-like protein family.</text>
</comment>
<protein>
    <submittedName>
        <fullName evidence="6">HU family DNA-binding protein</fullName>
    </submittedName>
</protein>
<keyword evidence="2 6" id="KW-0238">DNA-binding</keyword>
<dbReference type="SMART" id="SM00411">
    <property type="entry name" value="BHL"/>
    <property type="match status" value="1"/>
</dbReference>
<feature type="region of interest" description="Disordered" evidence="4">
    <location>
        <begin position="110"/>
        <end position="173"/>
    </location>
</feature>
<evidence type="ECO:0000256" key="5">
    <source>
        <dbReference type="SAM" id="Phobius"/>
    </source>
</evidence>
<reference evidence="6" key="2">
    <citation type="journal article" date="2021" name="PeerJ">
        <title>Extensive microbial diversity within the chicken gut microbiome revealed by metagenomics and culture.</title>
        <authorList>
            <person name="Gilroy R."/>
            <person name="Ravi A."/>
            <person name="Getino M."/>
            <person name="Pursley I."/>
            <person name="Horton D.L."/>
            <person name="Alikhan N.F."/>
            <person name="Baker D."/>
            <person name="Gharbi K."/>
            <person name="Hall N."/>
            <person name="Watson M."/>
            <person name="Adriaenssens E.M."/>
            <person name="Foster-Nyarko E."/>
            <person name="Jarju S."/>
            <person name="Secka A."/>
            <person name="Antonio M."/>
            <person name="Oren A."/>
            <person name="Chaudhuri R.R."/>
            <person name="La Ragione R."/>
            <person name="Hildebrand F."/>
            <person name="Pallen M.J."/>
        </authorList>
    </citation>
    <scope>NUCLEOTIDE SEQUENCE</scope>
    <source>
        <strain evidence="6">G3-4614</strain>
    </source>
</reference>
<evidence type="ECO:0000256" key="1">
    <source>
        <dbReference type="ARBA" id="ARBA00010529"/>
    </source>
</evidence>